<comment type="caution">
    <text evidence="2">The sequence shown here is derived from an EMBL/GenBank/DDBJ whole genome shotgun (WGS) entry which is preliminary data.</text>
</comment>
<feature type="domain" description="DinB-like" evidence="1">
    <location>
        <begin position="33"/>
        <end position="195"/>
    </location>
</feature>
<dbReference type="RefSeq" id="WP_219158638.1">
    <property type="nucleotide sequence ID" value="NZ_JAHWGL010000031.1"/>
</dbReference>
<protein>
    <submittedName>
        <fullName evidence="2">DinB family protein</fullName>
    </submittedName>
</protein>
<dbReference type="Proteomes" id="UP000826188">
    <property type="component" value="Unassembled WGS sequence"/>
</dbReference>
<proteinExistence type="predicted"/>
<accession>A0ABS6X170</accession>
<sequence>MFLPEASLRPPPAMSQPATRTTDFLDQLTADLRALQDTVAQDFRPLTDDQLNRRPGPGKWSVGQCLEHLNIIGGLYLPVIAHKLQQAQTRTSRPADTVKRGLVGRRLTEAMRVPASEKATKTPQQYAPSGSRLPRTVIEVFNRQADELLTLLQQAREVNINSIRIPNVVIPLLRLRLTDQLELLVVHAQRHIAQAERVLEGGK</sequence>
<evidence type="ECO:0000313" key="3">
    <source>
        <dbReference type="Proteomes" id="UP000826188"/>
    </source>
</evidence>
<dbReference type="InterPro" id="IPR024775">
    <property type="entry name" value="DinB-like"/>
</dbReference>
<dbReference type="EMBL" id="JAHWGL010000031">
    <property type="protein sequence ID" value="MBW3128788.1"/>
    <property type="molecule type" value="Genomic_DNA"/>
</dbReference>
<evidence type="ECO:0000313" key="2">
    <source>
        <dbReference type="EMBL" id="MBW3128788.1"/>
    </source>
</evidence>
<evidence type="ECO:0000259" key="1">
    <source>
        <dbReference type="Pfam" id="PF12867"/>
    </source>
</evidence>
<keyword evidence="3" id="KW-1185">Reference proteome</keyword>
<gene>
    <name evidence="2" type="ORF">KYK14_09520</name>
</gene>
<organism evidence="2 3">
    <name type="scientific">Hymenobacter profundi</name>
    <dbReference type="NCBI Taxonomy" id="1982110"/>
    <lineage>
        <taxon>Bacteria</taxon>
        <taxon>Pseudomonadati</taxon>
        <taxon>Bacteroidota</taxon>
        <taxon>Cytophagia</taxon>
        <taxon>Cytophagales</taxon>
        <taxon>Hymenobacteraceae</taxon>
        <taxon>Hymenobacter</taxon>
    </lineage>
</organism>
<dbReference type="Pfam" id="PF12867">
    <property type="entry name" value="DinB_2"/>
    <property type="match status" value="1"/>
</dbReference>
<reference evidence="2 3" key="1">
    <citation type="submission" date="2021-07" db="EMBL/GenBank/DDBJ databases">
        <title>Hymenobacter profundi sp. nov., isolated from deep-sea water.</title>
        <authorList>
            <person name="Kim M.K."/>
        </authorList>
    </citation>
    <scope>NUCLEOTIDE SEQUENCE [LARGE SCALE GENOMIC DNA]</scope>
    <source>
        <strain evidence="2 3">M2</strain>
    </source>
</reference>
<name>A0ABS6X170_9BACT</name>